<comment type="caution">
    <text evidence="4">The sequence shown here is derived from an EMBL/GenBank/DDBJ whole genome shotgun (WGS) entry which is preliminary data.</text>
</comment>
<gene>
    <name evidence="4" type="ORF">LQV63_13260</name>
</gene>
<dbReference type="SUPFAM" id="SSF53474">
    <property type="entry name" value="alpha/beta-Hydrolases"/>
    <property type="match status" value="1"/>
</dbReference>
<evidence type="ECO:0000313" key="4">
    <source>
        <dbReference type="EMBL" id="MCE5170278.1"/>
    </source>
</evidence>
<comment type="similarity">
    <text evidence="1">Belongs to the peptidase S33 family.</text>
</comment>
<dbReference type="InterPro" id="IPR002410">
    <property type="entry name" value="Peptidase_S33"/>
</dbReference>
<dbReference type="Pfam" id="PF00561">
    <property type="entry name" value="Abhydrolase_1"/>
    <property type="match status" value="1"/>
</dbReference>
<reference evidence="4 5" key="1">
    <citation type="submission" date="2021-11" db="EMBL/GenBank/DDBJ databases">
        <title>Draft genome sequence of Paenibacillus profundus YoMME, a new Gram-positive bacteria with exoelectrogenic properties.</title>
        <authorList>
            <person name="Hubenova Y."/>
            <person name="Hubenova E."/>
            <person name="Manasiev Y."/>
            <person name="Peykov S."/>
            <person name="Mitov M."/>
        </authorList>
    </citation>
    <scope>NUCLEOTIDE SEQUENCE [LARGE SCALE GENOMIC DNA]</scope>
    <source>
        <strain evidence="4 5">YoMME</strain>
    </source>
</reference>
<dbReference type="PRINTS" id="PR00793">
    <property type="entry name" value="PROAMNOPTASE"/>
</dbReference>
<sequence length="365" mass="41300">MLWFIFIIVAVLLSVVLFALGYRLVMQQQIVQNGEALTKNGGISVVEELQIGGIKQYILMEGEDKTKPVCLFLHGGPGSPFPFGVSSRSLYPEITGSCVAVYYDQRGAGKSYSKDIDIATMNIEQFITDANEVVDYVRTKFHQNRIYIIGNSFGTIIGTELAYRFPEKFHAYIALGQITNIIEGQKLAYQWLLNQAEEDQDQKAMQQLHKLGAAPYFGKREEQFGELLNQSTGYNYKDEHTDQASIFGLITGAFISPDYTITDIYKTLVSGAKFSIFESTELQEEIISTNLFATIPEIKVPVYFIQGKHDMAANFEMAKKYYEHVKTPKGKRFIVLENSAHYPNRQDFDRFLHHVAQIVDTTGNN</sequence>
<name>A0ABS8YE50_9BACL</name>
<dbReference type="InterPro" id="IPR000073">
    <property type="entry name" value="AB_hydrolase_1"/>
</dbReference>
<dbReference type="EMBL" id="JAJNBZ010000009">
    <property type="protein sequence ID" value="MCE5170278.1"/>
    <property type="molecule type" value="Genomic_DNA"/>
</dbReference>
<dbReference type="InterPro" id="IPR050266">
    <property type="entry name" value="AB_hydrolase_sf"/>
</dbReference>
<accession>A0ABS8YE50</accession>
<dbReference type="Proteomes" id="UP001199916">
    <property type="component" value="Unassembled WGS sequence"/>
</dbReference>
<dbReference type="InterPro" id="IPR029058">
    <property type="entry name" value="AB_hydrolase_fold"/>
</dbReference>
<evidence type="ECO:0000313" key="5">
    <source>
        <dbReference type="Proteomes" id="UP001199916"/>
    </source>
</evidence>
<dbReference type="Gene3D" id="3.40.50.1820">
    <property type="entry name" value="alpha/beta hydrolase"/>
    <property type="match status" value="1"/>
</dbReference>
<dbReference type="PANTHER" id="PTHR43798:SF33">
    <property type="entry name" value="HYDROLASE, PUTATIVE (AFU_ORTHOLOGUE AFUA_2G14860)-RELATED"/>
    <property type="match status" value="1"/>
</dbReference>
<evidence type="ECO:0000259" key="3">
    <source>
        <dbReference type="Pfam" id="PF00561"/>
    </source>
</evidence>
<protein>
    <submittedName>
        <fullName evidence="4">Alpha/beta hydrolase</fullName>
    </submittedName>
</protein>
<dbReference type="PANTHER" id="PTHR43798">
    <property type="entry name" value="MONOACYLGLYCEROL LIPASE"/>
    <property type="match status" value="1"/>
</dbReference>
<keyword evidence="5" id="KW-1185">Reference proteome</keyword>
<evidence type="ECO:0000256" key="2">
    <source>
        <dbReference type="ARBA" id="ARBA00022801"/>
    </source>
</evidence>
<proteinExistence type="inferred from homology"/>
<feature type="domain" description="AB hydrolase-1" evidence="3">
    <location>
        <begin position="71"/>
        <end position="342"/>
    </location>
</feature>
<dbReference type="GO" id="GO:0016787">
    <property type="term" value="F:hydrolase activity"/>
    <property type="evidence" value="ECO:0007669"/>
    <property type="project" value="UniProtKB-KW"/>
</dbReference>
<keyword evidence="2 4" id="KW-0378">Hydrolase</keyword>
<organism evidence="4 5">
    <name type="scientific">Paenibacillus profundus</name>
    <dbReference type="NCBI Taxonomy" id="1173085"/>
    <lineage>
        <taxon>Bacteria</taxon>
        <taxon>Bacillati</taxon>
        <taxon>Bacillota</taxon>
        <taxon>Bacilli</taxon>
        <taxon>Bacillales</taxon>
        <taxon>Paenibacillaceae</taxon>
        <taxon>Paenibacillus</taxon>
    </lineage>
</organism>
<dbReference type="RefSeq" id="WP_233697052.1">
    <property type="nucleotide sequence ID" value="NZ_JAJNBZ010000009.1"/>
</dbReference>
<evidence type="ECO:0000256" key="1">
    <source>
        <dbReference type="ARBA" id="ARBA00010088"/>
    </source>
</evidence>